<name>A0A398CD76_9BACL</name>
<evidence type="ECO:0000259" key="1">
    <source>
        <dbReference type="Pfam" id="PF01636"/>
    </source>
</evidence>
<evidence type="ECO:0000313" key="3">
    <source>
        <dbReference type="Proteomes" id="UP000266340"/>
    </source>
</evidence>
<dbReference type="OrthoDB" id="9800774at2"/>
<comment type="caution">
    <text evidence="2">The sequence shown here is derived from an EMBL/GenBank/DDBJ whole genome shotgun (WGS) entry which is preliminary data.</text>
</comment>
<dbReference type="Gene3D" id="3.90.1200.10">
    <property type="match status" value="1"/>
</dbReference>
<dbReference type="Pfam" id="PF01636">
    <property type="entry name" value="APH"/>
    <property type="match status" value="1"/>
</dbReference>
<dbReference type="EMBL" id="QXJM01000040">
    <property type="protein sequence ID" value="RIE01136.1"/>
    <property type="molecule type" value="Genomic_DNA"/>
</dbReference>
<keyword evidence="3" id="KW-1185">Reference proteome</keyword>
<evidence type="ECO:0000313" key="2">
    <source>
        <dbReference type="EMBL" id="RIE01136.1"/>
    </source>
</evidence>
<dbReference type="Proteomes" id="UP000266340">
    <property type="component" value="Unassembled WGS sequence"/>
</dbReference>
<organism evidence="2 3">
    <name type="scientific">Cohnella faecalis</name>
    <dbReference type="NCBI Taxonomy" id="2315694"/>
    <lineage>
        <taxon>Bacteria</taxon>
        <taxon>Bacillati</taxon>
        <taxon>Bacillota</taxon>
        <taxon>Bacilli</taxon>
        <taxon>Bacillales</taxon>
        <taxon>Paenibacillaceae</taxon>
        <taxon>Cohnella</taxon>
    </lineage>
</organism>
<dbReference type="InterPro" id="IPR011009">
    <property type="entry name" value="Kinase-like_dom_sf"/>
</dbReference>
<feature type="domain" description="Aminoglycoside phosphotransferase" evidence="1">
    <location>
        <begin position="52"/>
        <end position="230"/>
    </location>
</feature>
<dbReference type="InterPro" id="IPR002575">
    <property type="entry name" value="Aminoglycoside_PTrfase"/>
</dbReference>
<accession>A0A398CD76</accession>
<dbReference type="SUPFAM" id="SSF56112">
    <property type="entry name" value="Protein kinase-like (PK-like)"/>
    <property type="match status" value="1"/>
</dbReference>
<protein>
    <recommendedName>
        <fullName evidence="1">Aminoglycoside phosphotransferase domain-containing protein</fullName>
    </recommendedName>
</protein>
<gene>
    <name evidence="2" type="ORF">D3H35_22245</name>
</gene>
<sequence length="307" mass="34760">MIPECLSAYRLFMPMLDEVAEWSLLRQWSLSEVYRAILKTGETRIIKWGGKEMAGEAVIYRQLVSQLQIKAPEIFEFFEANGSTVMVMEDAGKYNLEQQPYPRYFLEAARELANLRATAAANLARNIPGRVIRSHTVSVEDFLALLDDLLQSPCLSERIALAKLKNTFPYDLAKLYRTSPLTLVHHDYQAKNLLVQADGILPIDWSIAYLSPHLGDLYCLIADARTWSGVSREEILSAFLSEAGNDLSIEQLNWHIRIGGLCWLVKTLRWLVYGGTAAIPGSDAWIPDLMNQVEKLVKEAEEEGERQ</sequence>
<dbReference type="AlphaFoldDB" id="A0A398CD76"/>
<dbReference type="RefSeq" id="WP_119151400.1">
    <property type="nucleotide sequence ID" value="NZ_JBHSOV010000041.1"/>
</dbReference>
<reference evidence="2 3" key="1">
    <citation type="submission" date="2018-09" db="EMBL/GenBank/DDBJ databases">
        <title>Cohnella cavernae sp. nov., isolated from a karst cave.</title>
        <authorList>
            <person name="Zhu H."/>
        </authorList>
    </citation>
    <scope>NUCLEOTIDE SEQUENCE [LARGE SCALE GENOMIC DNA]</scope>
    <source>
        <strain evidence="2 3">K2E09-144</strain>
    </source>
</reference>
<proteinExistence type="predicted"/>